<accession>A0ABU2WH92</accession>
<protein>
    <recommendedName>
        <fullName evidence="8">Bifunctional chorismate mutase/prephenate dehydratase</fullName>
        <ecNumber evidence="7">4.2.1.51</ecNumber>
        <ecNumber evidence="6">5.4.99.5</ecNumber>
    </recommendedName>
    <alternativeName>
        <fullName evidence="17">Chorismate mutase-prephenate dehydratase</fullName>
    </alternativeName>
    <alternativeName>
        <fullName evidence="16">p-protein</fullName>
    </alternativeName>
</protein>
<dbReference type="RefSeq" id="WP_311364690.1">
    <property type="nucleotide sequence ID" value="NZ_JAVRIC010000008.1"/>
</dbReference>
<dbReference type="SMART" id="SM00830">
    <property type="entry name" value="CM_2"/>
    <property type="match status" value="1"/>
</dbReference>
<evidence type="ECO:0000256" key="13">
    <source>
        <dbReference type="ARBA" id="ARBA00023235"/>
    </source>
</evidence>
<dbReference type="InterPro" id="IPR045865">
    <property type="entry name" value="ACT-like_dom_sf"/>
</dbReference>
<dbReference type="InterPro" id="IPR002701">
    <property type="entry name" value="CM_II_prokaryot"/>
</dbReference>
<comment type="pathway">
    <text evidence="5">Metabolic intermediate biosynthesis; prephenate biosynthesis; prephenate from chorismate: step 1/1.</text>
</comment>
<evidence type="ECO:0000256" key="3">
    <source>
        <dbReference type="ARBA" id="ARBA00004496"/>
    </source>
</evidence>
<keyword evidence="11" id="KW-0057">Aromatic amino acid biosynthesis</keyword>
<evidence type="ECO:0000313" key="23">
    <source>
        <dbReference type="Proteomes" id="UP001254608"/>
    </source>
</evidence>
<evidence type="ECO:0000256" key="12">
    <source>
        <dbReference type="ARBA" id="ARBA00023222"/>
    </source>
</evidence>
<dbReference type="Pfam" id="PF00800">
    <property type="entry name" value="PDT"/>
    <property type="match status" value="1"/>
</dbReference>
<dbReference type="InterPro" id="IPR008242">
    <property type="entry name" value="Chor_mutase/pphenate_deHydtase"/>
</dbReference>
<evidence type="ECO:0000256" key="6">
    <source>
        <dbReference type="ARBA" id="ARBA00012404"/>
    </source>
</evidence>
<proteinExistence type="predicted"/>
<evidence type="ECO:0000256" key="18">
    <source>
        <dbReference type="ARBA" id="ARBA00047848"/>
    </source>
</evidence>
<dbReference type="InterPro" id="IPR036263">
    <property type="entry name" value="Chorismate_II_sf"/>
</dbReference>
<gene>
    <name evidence="22" type="primary">pheA</name>
    <name evidence="22" type="ORF">RM530_07665</name>
</gene>
<reference evidence="22 23" key="1">
    <citation type="submission" date="2023-09" db="EMBL/GenBank/DDBJ databases">
        <authorList>
            <person name="Rey-Velasco X."/>
        </authorList>
    </citation>
    <scope>NUCLEOTIDE SEQUENCE [LARGE SCALE GENOMIC DNA]</scope>
    <source>
        <strain evidence="22 23">W345</strain>
    </source>
</reference>
<evidence type="ECO:0000256" key="8">
    <source>
        <dbReference type="ARBA" id="ARBA00014401"/>
    </source>
</evidence>
<dbReference type="PIRSF" id="PIRSF001500">
    <property type="entry name" value="Chor_mut_pdt_Ppr"/>
    <property type="match status" value="1"/>
</dbReference>
<dbReference type="SUPFAM" id="SSF48600">
    <property type="entry name" value="Chorismate mutase II"/>
    <property type="match status" value="1"/>
</dbReference>
<dbReference type="NCBIfam" id="TIGR01807">
    <property type="entry name" value="CM_P2"/>
    <property type="match status" value="1"/>
</dbReference>
<keyword evidence="14 22" id="KW-0456">Lyase</keyword>
<evidence type="ECO:0000256" key="11">
    <source>
        <dbReference type="ARBA" id="ARBA00023141"/>
    </source>
</evidence>
<evidence type="ECO:0000256" key="16">
    <source>
        <dbReference type="ARBA" id="ARBA00031175"/>
    </source>
</evidence>
<keyword evidence="23" id="KW-1185">Reference proteome</keyword>
<dbReference type="EC" id="5.4.99.5" evidence="6"/>
<evidence type="ECO:0000256" key="14">
    <source>
        <dbReference type="ARBA" id="ARBA00023239"/>
    </source>
</evidence>
<dbReference type="PROSITE" id="PS00857">
    <property type="entry name" value="PREPHENATE_DEHYDR_1"/>
    <property type="match status" value="1"/>
</dbReference>
<evidence type="ECO:0000256" key="7">
    <source>
        <dbReference type="ARBA" id="ARBA00013147"/>
    </source>
</evidence>
<evidence type="ECO:0000259" key="19">
    <source>
        <dbReference type="PROSITE" id="PS51168"/>
    </source>
</evidence>
<evidence type="ECO:0000256" key="15">
    <source>
        <dbReference type="ARBA" id="ARBA00023268"/>
    </source>
</evidence>
<keyword evidence="13" id="KW-0413">Isomerase</keyword>
<dbReference type="Pfam" id="PF01842">
    <property type="entry name" value="ACT"/>
    <property type="match status" value="1"/>
</dbReference>
<dbReference type="PANTHER" id="PTHR21022">
    <property type="entry name" value="PREPHENATE DEHYDRATASE P PROTEIN"/>
    <property type="match status" value="1"/>
</dbReference>
<comment type="catalytic activity">
    <reaction evidence="18">
        <text>prephenate + H(+) = 3-phenylpyruvate + CO2 + H2O</text>
        <dbReference type="Rhea" id="RHEA:21648"/>
        <dbReference type="ChEBI" id="CHEBI:15377"/>
        <dbReference type="ChEBI" id="CHEBI:15378"/>
        <dbReference type="ChEBI" id="CHEBI:16526"/>
        <dbReference type="ChEBI" id="CHEBI:18005"/>
        <dbReference type="ChEBI" id="CHEBI:29934"/>
        <dbReference type="EC" id="4.2.1.51"/>
    </reaction>
</comment>
<dbReference type="NCBIfam" id="NF008865">
    <property type="entry name" value="PRK11898.1"/>
    <property type="match status" value="1"/>
</dbReference>
<evidence type="ECO:0000256" key="9">
    <source>
        <dbReference type="ARBA" id="ARBA00022490"/>
    </source>
</evidence>
<dbReference type="PROSITE" id="PS51171">
    <property type="entry name" value="PREPHENATE_DEHYDR_3"/>
    <property type="match status" value="1"/>
</dbReference>
<evidence type="ECO:0000313" key="22">
    <source>
        <dbReference type="EMBL" id="MDT0497241.1"/>
    </source>
</evidence>
<evidence type="ECO:0000256" key="10">
    <source>
        <dbReference type="ARBA" id="ARBA00022605"/>
    </source>
</evidence>
<comment type="pathway">
    <text evidence="4">Amino-acid biosynthesis; L-phenylalanine biosynthesis; phenylpyruvate from prephenate: step 1/1.</text>
</comment>
<comment type="caution">
    <text evidence="22">The sequence shown here is derived from an EMBL/GenBank/DDBJ whole genome shotgun (WGS) entry which is preliminary data.</text>
</comment>
<dbReference type="InterPro" id="IPR001086">
    <property type="entry name" value="Preph_deHydtase"/>
</dbReference>
<evidence type="ECO:0000256" key="5">
    <source>
        <dbReference type="ARBA" id="ARBA00004817"/>
    </source>
</evidence>
<comment type="subcellular location">
    <subcellularLocation>
        <location evidence="3">Cytoplasm</location>
    </subcellularLocation>
</comment>
<dbReference type="CDD" id="cd04905">
    <property type="entry name" value="ACT_CM-PDT"/>
    <property type="match status" value="1"/>
</dbReference>
<dbReference type="Gene3D" id="3.40.190.10">
    <property type="entry name" value="Periplasmic binding protein-like II"/>
    <property type="match status" value="2"/>
</dbReference>
<feature type="domain" description="Prephenate dehydratase" evidence="20">
    <location>
        <begin position="95"/>
        <end position="270"/>
    </location>
</feature>
<keyword evidence="15" id="KW-0511">Multifunctional enzyme</keyword>
<dbReference type="Gene3D" id="1.20.59.10">
    <property type="entry name" value="Chorismate mutase"/>
    <property type="match status" value="1"/>
</dbReference>
<comment type="catalytic activity">
    <reaction evidence="1">
        <text>chorismate = prephenate</text>
        <dbReference type="Rhea" id="RHEA:13897"/>
        <dbReference type="ChEBI" id="CHEBI:29748"/>
        <dbReference type="ChEBI" id="CHEBI:29934"/>
        <dbReference type="EC" id="5.4.99.5"/>
    </reaction>
</comment>
<evidence type="ECO:0000259" key="20">
    <source>
        <dbReference type="PROSITE" id="PS51171"/>
    </source>
</evidence>
<dbReference type="InterPro" id="IPR002912">
    <property type="entry name" value="ACT_dom"/>
</dbReference>
<dbReference type="SUPFAM" id="SSF53850">
    <property type="entry name" value="Periplasmic binding protein-like II"/>
    <property type="match status" value="1"/>
</dbReference>
<dbReference type="PROSITE" id="PS00858">
    <property type="entry name" value="PREPHENATE_DEHYDR_2"/>
    <property type="match status" value="1"/>
</dbReference>
<feature type="domain" description="Chorismate mutase" evidence="19">
    <location>
        <begin position="1"/>
        <end position="95"/>
    </location>
</feature>
<evidence type="ECO:0000256" key="4">
    <source>
        <dbReference type="ARBA" id="ARBA00004741"/>
    </source>
</evidence>
<keyword evidence="12" id="KW-0584">Phenylalanine biosynthesis</keyword>
<comment type="function">
    <text evidence="2">Catalyzes the Claisen rearrangement of chorismate to prephenate and the decarboxylation/dehydration of prephenate to phenylpyruvate.</text>
</comment>
<keyword evidence="10" id="KW-0028">Amino-acid biosynthesis</keyword>
<evidence type="ECO:0000256" key="17">
    <source>
        <dbReference type="ARBA" id="ARBA00031520"/>
    </source>
</evidence>
<name>A0ABU2WH92_9GAMM</name>
<dbReference type="InterPro" id="IPR036979">
    <property type="entry name" value="CM_dom_sf"/>
</dbReference>
<dbReference type="EMBL" id="JAVRIC010000008">
    <property type="protein sequence ID" value="MDT0497241.1"/>
    <property type="molecule type" value="Genomic_DNA"/>
</dbReference>
<keyword evidence="9" id="KW-0963">Cytoplasm</keyword>
<dbReference type="InterPro" id="IPR010957">
    <property type="entry name" value="G/b/e-P-prot_chorismate_mutase"/>
</dbReference>
<sequence length="365" mass="39787">MELRTLADARSRIDALDTEIQRMISERARVAQRVRDIKAESGDTTDHYRPAREAEVLRRAKERNRELGGPLADEVMARIMREVMSACLALETPLAVSYLGPEGTYTQAAVYKHFGHQVAAQAASAIDEIFRDVESGSAMYGVVPIENSTEGVVTSTLDALAQTPLSICGEVWLPVHHQLLSKRQDSSGIEVVYSHPQSFAQCRRWLDVKLPGVPREPMPSNGAAARRAADQPNCAAIASAAAGELYGLRTLASNIEDDPNNTTRFLIIGRQNPEATSADRTSIVCSAPQGGEAGALFRLLEPFARGGINLSKIESRPSRRAVWDYNFFVDIEGHQSDAAVAAALDELRGRAGFFKILGSYPRAVI</sequence>
<dbReference type="EC" id="4.2.1.51" evidence="7"/>
<dbReference type="SUPFAM" id="SSF55021">
    <property type="entry name" value="ACT-like"/>
    <property type="match status" value="1"/>
</dbReference>
<organism evidence="22 23">
    <name type="scientific">Banduia mediterranea</name>
    <dbReference type="NCBI Taxonomy" id="3075609"/>
    <lineage>
        <taxon>Bacteria</taxon>
        <taxon>Pseudomonadati</taxon>
        <taxon>Pseudomonadota</taxon>
        <taxon>Gammaproteobacteria</taxon>
        <taxon>Nevskiales</taxon>
        <taxon>Algiphilaceae</taxon>
        <taxon>Banduia</taxon>
    </lineage>
</organism>
<dbReference type="Gene3D" id="3.30.70.260">
    <property type="match status" value="1"/>
</dbReference>
<dbReference type="PANTHER" id="PTHR21022:SF19">
    <property type="entry name" value="PREPHENATE DEHYDRATASE-RELATED"/>
    <property type="match status" value="1"/>
</dbReference>
<dbReference type="PROSITE" id="PS51168">
    <property type="entry name" value="CHORISMATE_MUT_2"/>
    <property type="match status" value="1"/>
</dbReference>
<evidence type="ECO:0000259" key="21">
    <source>
        <dbReference type="PROSITE" id="PS51671"/>
    </source>
</evidence>
<evidence type="ECO:0000256" key="1">
    <source>
        <dbReference type="ARBA" id="ARBA00000824"/>
    </source>
</evidence>
<evidence type="ECO:0000256" key="2">
    <source>
        <dbReference type="ARBA" id="ARBA00002364"/>
    </source>
</evidence>
<dbReference type="PROSITE" id="PS51671">
    <property type="entry name" value="ACT"/>
    <property type="match status" value="1"/>
</dbReference>
<dbReference type="CDD" id="cd13630">
    <property type="entry name" value="PBP2_PDT_1"/>
    <property type="match status" value="1"/>
</dbReference>
<dbReference type="Pfam" id="PF01817">
    <property type="entry name" value="CM_2"/>
    <property type="match status" value="1"/>
</dbReference>
<dbReference type="GO" id="GO:0004664">
    <property type="term" value="F:prephenate dehydratase activity"/>
    <property type="evidence" value="ECO:0007669"/>
    <property type="project" value="UniProtKB-EC"/>
</dbReference>
<feature type="domain" description="ACT" evidence="21">
    <location>
        <begin position="284"/>
        <end position="361"/>
    </location>
</feature>
<dbReference type="InterPro" id="IPR018528">
    <property type="entry name" value="Preph_deHydtase_CS"/>
</dbReference>
<dbReference type="Proteomes" id="UP001254608">
    <property type="component" value="Unassembled WGS sequence"/>
</dbReference>